<keyword evidence="2" id="KW-1185">Reference proteome</keyword>
<proteinExistence type="predicted"/>
<dbReference type="Proteomes" id="UP001054945">
    <property type="component" value="Unassembled WGS sequence"/>
</dbReference>
<organism evidence="1 2">
    <name type="scientific">Caerostris extrusa</name>
    <name type="common">Bark spider</name>
    <name type="synonym">Caerostris bankana</name>
    <dbReference type="NCBI Taxonomy" id="172846"/>
    <lineage>
        <taxon>Eukaryota</taxon>
        <taxon>Metazoa</taxon>
        <taxon>Ecdysozoa</taxon>
        <taxon>Arthropoda</taxon>
        <taxon>Chelicerata</taxon>
        <taxon>Arachnida</taxon>
        <taxon>Araneae</taxon>
        <taxon>Araneomorphae</taxon>
        <taxon>Entelegynae</taxon>
        <taxon>Araneoidea</taxon>
        <taxon>Araneidae</taxon>
        <taxon>Caerostris</taxon>
    </lineage>
</organism>
<gene>
    <name evidence="1" type="ORF">CEXT_228591</name>
</gene>
<dbReference type="EMBL" id="BPLR01003153">
    <property type="protein sequence ID" value="GIX81679.1"/>
    <property type="molecule type" value="Genomic_DNA"/>
</dbReference>
<reference evidence="1 2" key="1">
    <citation type="submission" date="2021-06" db="EMBL/GenBank/DDBJ databases">
        <title>Caerostris extrusa draft genome.</title>
        <authorList>
            <person name="Kono N."/>
            <person name="Arakawa K."/>
        </authorList>
    </citation>
    <scope>NUCLEOTIDE SEQUENCE [LARGE SCALE GENOMIC DNA]</scope>
</reference>
<accession>A0AAV4NBF3</accession>
<sequence>MAKELNRMETAYNRMAKTYNRMTNACNRMANACNKMTNACNRFERHIEKELKRNVIEWQKFQQNGKDWRTANSLGDDLHATFSACLL</sequence>
<comment type="caution">
    <text evidence="1">The sequence shown here is derived from an EMBL/GenBank/DDBJ whole genome shotgun (WGS) entry which is preliminary data.</text>
</comment>
<protein>
    <submittedName>
        <fullName evidence="1">Uncharacterized protein</fullName>
    </submittedName>
</protein>
<name>A0AAV4NBF3_CAEEX</name>
<evidence type="ECO:0000313" key="1">
    <source>
        <dbReference type="EMBL" id="GIX81679.1"/>
    </source>
</evidence>
<evidence type="ECO:0000313" key="2">
    <source>
        <dbReference type="Proteomes" id="UP001054945"/>
    </source>
</evidence>
<dbReference type="AlphaFoldDB" id="A0AAV4NBF3"/>